<dbReference type="PANTHER" id="PTHR46300">
    <property type="entry name" value="P450, PUTATIVE (EUROFUNG)-RELATED-RELATED"/>
    <property type="match status" value="1"/>
</dbReference>
<dbReference type="OrthoDB" id="1103324at2759"/>
<evidence type="ECO:0000256" key="7">
    <source>
        <dbReference type="RuleBase" id="RU000461"/>
    </source>
</evidence>
<keyword evidence="6 7" id="KW-0349">Heme</keyword>
<evidence type="ECO:0000256" key="3">
    <source>
        <dbReference type="ARBA" id="ARBA00023002"/>
    </source>
</evidence>
<keyword evidence="3 7" id="KW-0560">Oxidoreductase</keyword>
<dbReference type="InterPro" id="IPR017972">
    <property type="entry name" value="Cyt_P450_CS"/>
</dbReference>
<dbReference type="PRINTS" id="PR00463">
    <property type="entry name" value="EP450I"/>
</dbReference>
<dbReference type="CDD" id="cd11065">
    <property type="entry name" value="CYP64-like"/>
    <property type="match status" value="1"/>
</dbReference>
<evidence type="ECO:0000313" key="9">
    <source>
        <dbReference type="EMBL" id="KAF2266042.1"/>
    </source>
</evidence>
<dbReference type="GO" id="GO:0016705">
    <property type="term" value="F:oxidoreductase activity, acting on paired donors, with incorporation or reduction of molecular oxygen"/>
    <property type="evidence" value="ECO:0007669"/>
    <property type="project" value="InterPro"/>
</dbReference>
<dbReference type="AlphaFoldDB" id="A0A9P4KDU5"/>
<dbReference type="Gene3D" id="1.10.630.10">
    <property type="entry name" value="Cytochrome P450"/>
    <property type="match status" value="1"/>
</dbReference>
<feature type="binding site" description="axial binding residue" evidence="6">
    <location>
        <position position="451"/>
    </location>
    <ligand>
        <name>heme</name>
        <dbReference type="ChEBI" id="CHEBI:30413"/>
    </ligand>
    <ligandPart>
        <name>Fe</name>
        <dbReference type="ChEBI" id="CHEBI:18248"/>
    </ligandPart>
</feature>
<evidence type="ECO:0000256" key="6">
    <source>
        <dbReference type="PIRSR" id="PIRSR602401-1"/>
    </source>
</evidence>
<keyword evidence="8" id="KW-0472">Membrane</keyword>
<evidence type="ECO:0000256" key="8">
    <source>
        <dbReference type="SAM" id="Phobius"/>
    </source>
</evidence>
<keyword evidence="8" id="KW-0812">Transmembrane</keyword>
<comment type="caution">
    <text evidence="9">The sequence shown here is derived from an EMBL/GenBank/DDBJ whole genome shotgun (WGS) entry which is preliminary data.</text>
</comment>
<reference evidence="10" key="1">
    <citation type="journal article" date="2020" name="Stud. Mycol.">
        <title>101 Dothideomycetes genomes: A test case for predicting lifestyles and emergence of pathogens.</title>
        <authorList>
            <person name="Haridas S."/>
            <person name="Albert R."/>
            <person name="Binder M."/>
            <person name="Bloem J."/>
            <person name="LaButti K."/>
            <person name="Salamov A."/>
            <person name="Andreopoulos B."/>
            <person name="Baker S."/>
            <person name="Barry K."/>
            <person name="Bills G."/>
            <person name="Bluhm B."/>
            <person name="Cannon C."/>
            <person name="Castanera R."/>
            <person name="Culley D."/>
            <person name="Daum C."/>
            <person name="Ezra D."/>
            <person name="Gonzalez J."/>
            <person name="Henrissat B."/>
            <person name="Kuo A."/>
            <person name="Liang C."/>
            <person name="Lipzen A."/>
            <person name="Lutzoni F."/>
            <person name="Magnuson J."/>
            <person name="Mondo S."/>
            <person name="Nolan M."/>
            <person name="Ohm R."/>
            <person name="Pangilinan J."/>
            <person name="Park H.-J."/>
            <person name="Ramirez L."/>
            <person name="Alfaro M."/>
            <person name="Sun H."/>
            <person name="Tritt A."/>
            <person name="Yoshinaga Y."/>
            <person name="Zwiers L.-H."/>
            <person name="Turgeon B."/>
            <person name="Goodwin S."/>
            <person name="Spatafora J."/>
            <person name="Crous P."/>
            <person name="Grigoriev I."/>
        </authorList>
    </citation>
    <scope>NUCLEOTIDE SEQUENCE [LARGE SCALE GENOMIC DNA]</scope>
    <source>
        <strain evidence="10">CBS 304.66</strain>
    </source>
</reference>
<evidence type="ECO:0000256" key="1">
    <source>
        <dbReference type="ARBA" id="ARBA00010617"/>
    </source>
</evidence>
<comment type="cofactor">
    <cofactor evidence="6">
        <name>heme</name>
        <dbReference type="ChEBI" id="CHEBI:30413"/>
    </cofactor>
</comment>
<evidence type="ECO:0000256" key="2">
    <source>
        <dbReference type="ARBA" id="ARBA00022723"/>
    </source>
</evidence>
<keyword evidence="5 7" id="KW-0503">Monooxygenase</keyword>
<keyword evidence="8" id="KW-1133">Transmembrane helix</keyword>
<dbReference type="PANTHER" id="PTHR46300:SF2">
    <property type="entry name" value="CYTOCHROME P450 MONOOXYGENASE ALNH-RELATED"/>
    <property type="match status" value="1"/>
</dbReference>
<dbReference type="PROSITE" id="PS00086">
    <property type="entry name" value="CYTOCHROME_P450"/>
    <property type="match status" value="1"/>
</dbReference>
<accession>A0A9P4KDU5</accession>
<proteinExistence type="inferred from homology"/>
<protein>
    <submittedName>
        <fullName evidence="9">Cytochrome P450</fullName>
    </submittedName>
</protein>
<evidence type="ECO:0000256" key="5">
    <source>
        <dbReference type="ARBA" id="ARBA00023033"/>
    </source>
</evidence>
<dbReference type="InterPro" id="IPR050364">
    <property type="entry name" value="Cytochrome_P450_fung"/>
</dbReference>
<organism evidence="9 10">
    <name type="scientific">Lojkania enalia</name>
    <dbReference type="NCBI Taxonomy" id="147567"/>
    <lineage>
        <taxon>Eukaryota</taxon>
        <taxon>Fungi</taxon>
        <taxon>Dikarya</taxon>
        <taxon>Ascomycota</taxon>
        <taxon>Pezizomycotina</taxon>
        <taxon>Dothideomycetes</taxon>
        <taxon>Pleosporomycetidae</taxon>
        <taxon>Pleosporales</taxon>
        <taxon>Pleosporales incertae sedis</taxon>
        <taxon>Lojkania</taxon>
    </lineage>
</organism>
<dbReference type="Pfam" id="PF00067">
    <property type="entry name" value="p450"/>
    <property type="match status" value="1"/>
</dbReference>
<evidence type="ECO:0000313" key="10">
    <source>
        <dbReference type="Proteomes" id="UP000800093"/>
    </source>
</evidence>
<keyword evidence="10" id="KW-1185">Reference proteome</keyword>
<sequence length="531" mass="60623">MLSPTFLIALLLFSLLIIYVRRRRRRRRQNLSPSNFPPGPPPIPILGNLHQVPLKKAYLQFTKWSRQYGPILGLRFGPQKVIVLNNWRSVRDLFDQRGSIYSSRPDIAIAQHVVPGDRHLAFMKYDKRWRRGRKTINDFLKDEVVSKLLPIQDAESTQMVWEVMNEPAGYYGHVMRQFASVILASVYEQRGKVHRGERTEQFYAVQDEWAAVLDPGAMPPYDIFPVLRYVPDAWTPWRGWRKRADDLGNKQGGLYRELFQEAKVRVRNGQGSTTFAATLLANQEKEGYSDAELEYIAGFMLEAGADTTAMSFLTFIVALAAYPNVLKQAQKEVDEVFGDSKMPGSLEGIKLPYIQGCFWETLRWRPALPIAIPHAIDKDDMYQGYGISANSTVIMNIWAIHHNPEDYPNPDVFDPARFLTSKFGVANSTPEAEADLTRRESYAFGAGRRVCAGQKMAENSLVLAMAKFVWAFDVVWMGEEALDTNVETAWKDAILTAPKEVPIGFSVRGEKREEIIRKEWSKAEAYLKKFE</sequence>
<dbReference type="EMBL" id="ML986601">
    <property type="protein sequence ID" value="KAF2266042.1"/>
    <property type="molecule type" value="Genomic_DNA"/>
</dbReference>
<dbReference type="SUPFAM" id="SSF48264">
    <property type="entry name" value="Cytochrome P450"/>
    <property type="match status" value="1"/>
</dbReference>
<evidence type="ECO:0000256" key="4">
    <source>
        <dbReference type="ARBA" id="ARBA00023004"/>
    </source>
</evidence>
<dbReference type="GO" id="GO:0020037">
    <property type="term" value="F:heme binding"/>
    <property type="evidence" value="ECO:0007669"/>
    <property type="project" value="InterPro"/>
</dbReference>
<feature type="transmembrane region" description="Helical" evidence="8">
    <location>
        <begin position="6"/>
        <end position="22"/>
    </location>
</feature>
<dbReference type="InterPro" id="IPR002401">
    <property type="entry name" value="Cyt_P450_E_grp-I"/>
</dbReference>
<keyword evidence="2 6" id="KW-0479">Metal-binding</keyword>
<keyword evidence="4 6" id="KW-0408">Iron</keyword>
<dbReference type="Proteomes" id="UP000800093">
    <property type="component" value="Unassembled WGS sequence"/>
</dbReference>
<dbReference type="GO" id="GO:0005506">
    <property type="term" value="F:iron ion binding"/>
    <property type="evidence" value="ECO:0007669"/>
    <property type="project" value="InterPro"/>
</dbReference>
<comment type="similarity">
    <text evidence="1 7">Belongs to the cytochrome P450 family.</text>
</comment>
<dbReference type="InterPro" id="IPR001128">
    <property type="entry name" value="Cyt_P450"/>
</dbReference>
<dbReference type="InterPro" id="IPR036396">
    <property type="entry name" value="Cyt_P450_sf"/>
</dbReference>
<gene>
    <name evidence="9" type="ORF">CC78DRAFT_567133</name>
</gene>
<name>A0A9P4KDU5_9PLEO</name>
<dbReference type="GO" id="GO:0004497">
    <property type="term" value="F:monooxygenase activity"/>
    <property type="evidence" value="ECO:0007669"/>
    <property type="project" value="UniProtKB-KW"/>
</dbReference>